<proteinExistence type="inferred from homology"/>
<dbReference type="PROSITE" id="PS51679">
    <property type="entry name" value="SAM_MT_C5"/>
    <property type="match status" value="1"/>
</dbReference>
<dbReference type="PROSITE" id="PS00094">
    <property type="entry name" value="C5_MTASE_1"/>
    <property type="match status" value="1"/>
</dbReference>
<dbReference type="InterPro" id="IPR050390">
    <property type="entry name" value="C5-Methyltransferase"/>
</dbReference>
<sequence>MSCTHLHGSALGAQGKLCSHKKGRGIIVTMPNPDVATRTLTVAGLFAGIGGVELGLKAAGMQTKLLCEWWEPAQAVLQRQFPGIPLHDDIQTLPALPDVDVVTAGFPCTDLSQAGRTAGIHGEASGMVKHLIKLLGDASPQWVVIENVRNMLALDRGTAMEYLVGEFERLGYTWAYRLVDSRFTGVPQRRQRVIFVASRTENPCSVLFADDAGERAESDYREDAFGFYWTEGNTGLGWAQDALPTLKGGSGLGIPSAPAMWVREAEPGRAILTPRIEDAEALQGFPRGWTEPALSKAKPGVRWKLVGNAVTVGVSEWLGRRLVDPGTYDDSSQELLVKGMRWPTAAWGSASQRWSVPMSLWPETHRYQHLLDVIDVDEAAPLSLRATTGFHGRLLRSRLRYPQAFSDALKLHAEQMSSPVPA</sequence>
<evidence type="ECO:0000256" key="2">
    <source>
        <dbReference type="ARBA" id="ARBA00022679"/>
    </source>
</evidence>
<protein>
    <recommendedName>
        <fullName evidence="7">Cytosine-specific methyltransferase</fullName>
        <ecNumber evidence="7">2.1.1.37</ecNumber>
    </recommendedName>
</protein>
<dbReference type="EC" id="2.1.1.37" evidence="7"/>
<evidence type="ECO:0000256" key="7">
    <source>
        <dbReference type="RuleBase" id="RU000417"/>
    </source>
</evidence>
<dbReference type="GO" id="GO:0009307">
    <property type="term" value="P:DNA restriction-modification system"/>
    <property type="evidence" value="ECO:0007669"/>
    <property type="project" value="UniProtKB-KW"/>
</dbReference>
<dbReference type="Proteomes" id="UP000061018">
    <property type="component" value="Chromosome"/>
</dbReference>
<dbReference type="InterPro" id="IPR029063">
    <property type="entry name" value="SAM-dependent_MTases_sf"/>
</dbReference>
<reference evidence="9" key="1">
    <citation type="journal article" date="2015" name="J. Biotechnol.">
        <title>Complete genome sequence of Streptomyces ambofaciens ATCC 23877, the spiramycin producer.</title>
        <authorList>
            <person name="Thibessard A."/>
            <person name="Haas D."/>
            <person name="Gerbaud C."/>
            <person name="Aigle B."/>
            <person name="Lautru S."/>
            <person name="Pernodet J.L."/>
            <person name="Leblond P."/>
        </authorList>
    </citation>
    <scope>NUCLEOTIDE SEQUENCE [LARGE SCALE GENOMIC DNA]</scope>
    <source>
        <strain evidence="9">ATCC 23877 / 3486 / DSM 40053 / JCM 4204 / NBRC 12836 / NRRL B-2516</strain>
    </source>
</reference>
<evidence type="ECO:0000256" key="5">
    <source>
        <dbReference type="PROSITE-ProRule" id="PRU01016"/>
    </source>
</evidence>
<dbReference type="GO" id="GO:0003886">
    <property type="term" value="F:DNA (cytosine-5-)-methyltransferase activity"/>
    <property type="evidence" value="ECO:0007669"/>
    <property type="project" value="UniProtKB-EC"/>
</dbReference>
<dbReference type="GO" id="GO:0003677">
    <property type="term" value="F:DNA binding"/>
    <property type="evidence" value="ECO:0007669"/>
    <property type="project" value="TreeGrafter"/>
</dbReference>
<name>A0A0K2AUI8_STRA7</name>
<dbReference type="PRINTS" id="PR00105">
    <property type="entry name" value="C5METTRFRASE"/>
</dbReference>
<keyword evidence="2 5" id="KW-0808">Transferase</keyword>
<dbReference type="Gene3D" id="3.40.50.150">
    <property type="entry name" value="Vaccinia Virus protein VP39"/>
    <property type="match status" value="1"/>
</dbReference>
<dbReference type="SUPFAM" id="SSF53335">
    <property type="entry name" value="S-adenosyl-L-methionine-dependent methyltransferases"/>
    <property type="match status" value="1"/>
</dbReference>
<accession>A0A0K2AUI8</accession>
<dbReference type="AlphaFoldDB" id="A0A0K2AUI8"/>
<evidence type="ECO:0000256" key="1">
    <source>
        <dbReference type="ARBA" id="ARBA00022603"/>
    </source>
</evidence>
<dbReference type="GO" id="GO:0044027">
    <property type="term" value="P:negative regulation of gene expression via chromosomal CpG island methylation"/>
    <property type="evidence" value="ECO:0007669"/>
    <property type="project" value="TreeGrafter"/>
</dbReference>
<evidence type="ECO:0000256" key="6">
    <source>
        <dbReference type="RuleBase" id="RU000416"/>
    </source>
</evidence>
<dbReference type="PANTHER" id="PTHR10629">
    <property type="entry name" value="CYTOSINE-SPECIFIC METHYLTRANSFERASE"/>
    <property type="match status" value="1"/>
</dbReference>
<keyword evidence="4" id="KW-0680">Restriction system</keyword>
<dbReference type="InterPro" id="IPR001525">
    <property type="entry name" value="C5_MeTfrase"/>
</dbReference>
<dbReference type="KEGG" id="samb:SAM23877_3629"/>
<organism evidence="8 9">
    <name type="scientific">Streptomyces ambofaciens (strain ATCC 23877 / 3486 / DSM 40053 / JCM 4204 / NBRC 12836 / NRRL B-2516)</name>
    <dbReference type="NCBI Taxonomy" id="278992"/>
    <lineage>
        <taxon>Bacteria</taxon>
        <taxon>Bacillati</taxon>
        <taxon>Actinomycetota</taxon>
        <taxon>Actinomycetes</taxon>
        <taxon>Kitasatosporales</taxon>
        <taxon>Streptomycetaceae</taxon>
        <taxon>Streptomyces</taxon>
    </lineage>
</organism>
<comment type="catalytic activity">
    <reaction evidence="7">
        <text>a 2'-deoxycytidine in DNA + S-adenosyl-L-methionine = a 5-methyl-2'-deoxycytidine in DNA + S-adenosyl-L-homocysteine + H(+)</text>
        <dbReference type="Rhea" id="RHEA:13681"/>
        <dbReference type="Rhea" id="RHEA-COMP:11369"/>
        <dbReference type="Rhea" id="RHEA-COMP:11370"/>
        <dbReference type="ChEBI" id="CHEBI:15378"/>
        <dbReference type="ChEBI" id="CHEBI:57856"/>
        <dbReference type="ChEBI" id="CHEBI:59789"/>
        <dbReference type="ChEBI" id="CHEBI:85452"/>
        <dbReference type="ChEBI" id="CHEBI:85454"/>
        <dbReference type="EC" id="2.1.1.37"/>
    </reaction>
</comment>
<feature type="active site" evidence="5">
    <location>
        <position position="108"/>
    </location>
</feature>
<dbReference type="GO" id="GO:0032259">
    <property type="term" value="P:methylation"/>
    <property type="evidence" value="ECO:0007669"/>
    <property type="project" value="UniProtKB-KW"/>
</dbReference>
<dbReference type="PANTHER" id="PTHR10629:SF50">
    <property type="entry name" value="DNA (CYTOSINE-5)-METHYLTRANSFERASE CMT3"/>
    <property type="match status" value="1"/>
</dbReference>
<dbReference type="InterPro" id="IPR018117">
    <property type="entry name" value="C5_DNA_meth_AS"/>
</dbReference>
<dbReference type="EMBL" id="CP012382">
    <property type="protein sequence ID" value="AKZ56674.1"/>
    <property type="molecule type" value="Genomic_DNA"/>
</dbReference>
<dbReference type="NCBIfam" id="TIGR00675">
    <property type="entry name" value="dcm"/>
    <property type="match status" value="1"/>
</dbReference>
<keyword evidence="1 5" id="KW-0489">Methyltransferase</keyword>
<comment type="similarity">
    <text evidence="5 6">Belongs to the class I-like SAM-binding methyltransferase superfamily. C5-methyltransferase family.</text>
</comment>
<keyword evidence="3 5" id="KW-0949">S-adenosyl-L-methionine</keyword>
<evidence type="ECO:0000256" key="4">
    <source>
        <dbReference type="ARBA" id="ARBA00022747"/>
    </source>
</evidence>
<evidence type="ECO:0000256" key="3">
    <source>
        <dbReference type="ARBA" id="ARBA00022691"/>
    </source>
</evidence>
<gene>
    <name evidence="8" type="primary">ydiP</name>
    <name evidence="8" type="ORF">SAM23877_3629</name>
</gene>
<dbReference type="REBASE" id="124803">
    <property type="entry name" value="M.Sam23877ORF3629P"/>
</dbReference>
<evidence type="ECO:0000313" key="9">
    <source>
        <dbReference type="Proteomes" id="UP000061018"/>
    </source>
</evidence>
<dbReference type="Pfam" id="PF00145">
    <property type="entry name" value="DNA_methylase"/>
    <property type="match status" value="1"/>
</dbReference>
<evidence type="ECO:0000313" key="8">
    <source>
        <dbReference type="EMBL" id="AKZ56674.1"/>
    </source>
</evidence>